<reference evidence="2" key="1">
    <citation type="submission" date="2015-01" db="EMBL/GenBank/DDBJ databases">
        <title>Comparative genome analysis of Bacillus coagulans HM-08, Clostridium butyricum HM-68, Bacillus subtilis HM-66 and Bacillus paralicheniformis BL-09.</title>
        <authorList>
            <person name="Zhang H."/>
        </authorList>
    </citation>
    <scope>NUCLEOTIDE SEQUENCE [LARGE SCALE GENOMIC DNA]</scope>
    <source>
        <strain evidence="2">HM-08</strain>
    </source>
</reference>
<dbReference type="Proteomes" id="UP000032024">
    <property type="component" value="Chromosome"/>
</dbReference>
<evidence type="ECO:0000313" key="2">
    <source>
        <dbReference type="Proteomes" id="UP000032024"/>
    </source>
</evidence>
<keyword evidence="2" id="KW-1185">Reference proteome</keyword>
<organism evidence="1 2">
    <name type="scientific">Heyndrickxia coagulans</name>
    <name type="common">Weizmannia coagulans</name>
    <dbReference type="NCBI Taxonomy" id="1398"/>
    <lineage>
        <taxon>Bacteria</taxon>
        <taxon>Bacillati</taxon>
        <taxon>Bacillota</taxon>
        <taxon>Bacilli</taxon>
        <taxon>Bacillales</taxon>
        <taxon>Bacillaceae</taxon>
        <taxon>Heyndrickxia</taxon>
    </lineage>
</organism>
<sequence>MFFHYQFQWQHSFSYFSVLFYRTKVRFSSTFHSRKLPSLTANRGKTCSPRNPF</sequence>
<accession>A0AAN0T4E1</accession>
<protein>
    <submittedName>
        <fullName evidence="1">Uncharacterized protein</fullName>
    </submittedName>
</protein>
<gene>
    <name evidence="1" type="ORF">SB48_HM08orf01687</name>
</gene>
<proteinExistence type="predicted"/>
<dbReference type="EMBL" id="CP010525">
    <property type="protein sequence ID" value="AJO21893.1"/>
    <property type="molecule type" value="Genomic_DNA"/>
</dbReference>
<evidence type="ECO:0000313" key="1">
    <source>
        <dbReference type="EMBL" id="AJO21893.1"/>
    </source>
</evidence>
<dbReference type="AlphaFoldDB" id="A0AAN0T4E1"/>
<name>A0AAN0T4E1_HEYCO</name>